<dbReference type="EMBL" id="CP015231">
    <property type="protein sequence ID" value="ANP42171.1"/>
    <property type="molecule type" value="Genomic_DNA"/>
</dbReference>
<dbReference type="Proteomes" id="UP000013243">
    <property type="component" value="Plasmid unnamed1"/>
</dbReference>
<reference evidence="1 2" key="1">
    <citation type="journal article" date="2016" name="ISME J.">
        <title>Global occurrence and heterogeneity of the Roseobacter-clade species Ruegeria mobilis.</title>
        <authorList>
            <person name="Sonnenschein E."/>
            <person name="Gram L."/>
        </authorList>
    </citation>
    <scope>NUCLEOTIDE SEQUENCE [LARGE SCALE GENOMIC DNA]</scope>
    <source>
        <strain evidence="1 2">F1926</strain>
        <plasmid evidence="1 2">unnamed1</plasmid>
    </source>
</reference>
<organism evidence="1 2">
    <name type="scientific">Tritonibacter mobilis F1926</name>
    <dbReference type="NCBI Taxonomy" id="1265309"/>
    <lineage>
        <taxon>Bacteria</taxon>
        <taxon>Pseudomonadati</taxon>
        <taxon>Pseudomonadota</taxon>
        <taxon>Alphaproteobacteria</taxon>
        <taxon>Rhodobacterales</taxon>
        <taxon>Paracoccaceae</taxon>
        <taxon>Tritonibacter</taxon>
    </lineage>
</organism>
<accession>A0A1B1A6I2</accession>
<dbReference type="KEGG" id="rmb:K529_015435"/>
<proteinExistence type="predicted"/>
<geneLocation type="plasmid" evidence="1 2">
    <name>unnamed1</name>
</geneLocation>
<gene>
    <name evidence="1" type="ORF">K529_015435</name>
</gene>
<evidence type="ECO:0000313" key="1">
    <source>
        <dbReference type="EMBL" id="ANP42171.1"/>
    </source>
</evidence>
<keyword evidence="1" id="KW-0614">Plasmid</keyword>
<dbReference type="AlphaFoldDB" id="A0A1B1A6I2"/>
<name>A0A1B1A6I2_9RHOB</name>
<protein>
    <submittedName>
        <fullName evidence="1">Uncharacterized protein</fullName>
    </submittedName>
</protein>
<evidence type="ECO:0000313" key="2">
    <source>
        <dbReference type="Proteomes" id="UP000013243"/>
    </source>
</evidence>
<sequence>MWIAGAMFALFTAYQMGRIKEDYDDNIKDFEKDKEATKRVIETEINVGRASAVERLRQTGRLRD</sequence>